<evidence type="ECO:0000313" key="6">
    <source>
        <dbReference type="Proteomes" id="UP000799770"/>
    </source>
</evidence>
<organism evidence="5 6">
    <name type="scientific">Lophiotrema nucula</name>
    <dbReference type="NCBI Taxonomy" id="690887"/>
    <lineage>
        <taxon>Eukaryota</taxon>
        <taxon>Fungi</taxon>
        <taxon>Dikarya</taxon>
        <taxon>Ascomycota</taxon>
        <taxon>Pezizomycotina</taxon>
        <taxon>Dothideomycetes</taxon>
        <taxon>Pleosporomycetidae</taxon>
        <taxon>Pleosporales</taxon>
        <taxon>Lophiotremataceae</taxon>
        <taxon>Lophiotrema</taxon>
    </lineage>
</organism>
<comment type="similarity">
    <text evidence="1">Belongs to the zinc-containing alcohol dehydrogenase family.</text>
</comment>
<dbReference type="SUPFAM" id="SSF51735">
    <property type="entry name" value="NAD(P)-binding Rossmann-fold domains"/>
    <property type="match status" value="1"/>
</dbReference>
<dbReference type="Proteomes" id="UP000799770">
    <property type="component" value="Unassembled WGS sequence"/>
</dbReference>
<evidence type="ECO:0000313" key="5">
    <source>
        <dbReference type="EMBL" id="KAF2116853.1"/>
    </source>
</evidence>
<keyword evidence="3" id="KW-0560">Oxidoreductase</keyword>
<dbReference type="InterPro" id="IPR011032">
    <property type="entry name" value="GroES-like_sf"/>
</dbReference>
<dbReference type="InterPro" id="IPR036291">
    <property type="entry name" value="NAD(P)-bd_dom_sf"/>
</dbReference>
<dbReference type="InterPro" id="IPR013154">
    <property type="entry name" value="ADH-like_N"/>
</dbReference>
<accession>A0A6A5ZD37</accession>
<dbReference type="GO" id="GO:0016651">
    <property type="term" value="F:oxidoreductase activity, acting on NAD(P)H"/>
    <property type="evidence" value="ECO:0007669"/>
    <property type="project" value="InterPro"/>
</dbReference>
<evidence type="ECO:0000256" key="1">
    <source>
        <dbReference type="ARBA" id="ARBA00008072"/>
    </source>
</evidence>
<proteinExistence type="inferred from homology"/>
<evidence type="ECO:0000256" key="2">
    <source>
        <dbReference type="ARBA" id="ARBA00011245"/>
    </source>
</evidence>
<evidence type="ECO:0000256" key="3">
    <source>
        <dbReference type="ARBA" id="ARBA00023002"/>
    </source>
</evidence>
<feature type="domain" description="Alcohol dehydrogenase-like N-terminal" evidence="4">
    <location>
        <begin position="30"/>
        <end position="117"/>
    </location>
</feature>
<dbReference type="InterPro" id="IPR047122">
    <property type="entry name" value="Trans-enoyl_RdTase-like"/>
</dbReference>
<name>A0A6A5ZD37_9PLEO</name>
<dbReference type="Gene3D" id="3.90.180.10">
    <property type="entry name" value="Medium-chain alcohol dehydrogenases, catalytic domain"/>
    <property type="match status" value="1"/>
</dbReference>
<reference evidence="5" key="1">
    <citation type="journal article" date="2020" name="Stud. Mycol.">
        <title>101 Dothideomycetes genomes: a test case for predicting lifestyles and emergence of pathogens.</title>
        <authorList>
            <person name="Haridas S."/>
            <person name="Albert R."/>
            <person name="Binder M."/>
            <person name="Bloem J."/>
            <person name="Labutti K."/>
            <person name="Salamov A."/>
            <person name="Andreopoulos B."/>
            <person name="Baker S."/>
            <person name="Barry K."/>
            <person name="Bills G."/>
            <person name="Bluhm B."/>
            <person name="Cannon C."/>
            <person name="Castanera R."/>
            <person name="Culley D."/>
            <person name="Daum C."/>
            <person name="Ezra D."/>
            <person name="Gonzalez J."/>
            <person name="Henrissat B."/>
            <person name="Kuo A."/>
            <person name="Liang C."/>
            <person name="Lipzen A."/>
            <person name="Lutzoni F."/>
            <person name="Magnuson J."/>
            <person name="Mondo S."/>
            <person name="Nolan M."/>
            <person name="Ohm R."/>
            <person name="Pangilinan J."/>
            <person name="Park H.-J."/>
            <person name="Ramirez L."/>
            <person name="Alfaro M."/>
            <person name="Sun H."/>
            <person name="Tritt A."/>
            <person name="Yoshinaga Y."/>
            <person name="Zwiers L.-H."/>
            <person name="Turgeon B."/>
            <person name="Goodwin S."/>
            <person name="Spatafora J."/>
            <person name="Crous P."/>
            <person name="Grigoriev I."/>
        </authorList>
    </citation>
    <scope>NUCLEOTIDE SEQUENCE</scope>
    <source>
        <strain evidence="5">CBS 627.86</strain>
    </source>
</reference>
<dbReference type="PANTHER" id="PTHR45348:SF2">
    <property type="entry name" value="ZINC-TYPE ALCOHOL DEHYDROGENASE-LIKE PROTEIN C2E1P3.01"/>
    <property type="match status" value="1"/>
</dbReference>
<evidence type="ECO:0000259" key="4">
    <source>
        <dbReference type="Pfam" id="PF08240"/>
    </source>
</evidence>
<dbReference type="Gene3D" id="3.40.50.720">
    <property type="entry name" value="NAD(P)-binding Rossmann-like Domain"/>
    <property type="match status" value="1"/>
</dbReference>
<sequence>MSQQTALLVEEFGKPIIKSTTWPIPTPSSTQLLLRVTVAALNPHDQKMRDWGIWFKDDLPLTIANDVVGVVEKIGSDITKFKVGDRVFTYGNPFEKGHWQNGLAQYSIADEACTAKVPGNLNDHDVATLPVNISASAIGLFSNTHGLGIPAPWTDESKSFDYDNTTLLVIGGGSNCGRFAVQLAKLVGIGEIVVLGGKEEELKGWGATQVLNRHGGDEAVHSRIKSAVGDDPIYVFDAINPVETLYVGINALSSTRKGRVARLIPTGPHETAKVTKKEHEYEVKDVFGIPNGKPVGEAFWANIDEYLREGKIVPLKYEVADGVGLDAGKVNEVLDRYRDGKRVIQTHFRVSE</sequence>
<dbReference type="AlphaFoldDB" id="A0A6A5ZD37"/>
<gene>
    <name evidence="5" type="ORF">BDV96DRAFT_598695</name>
</gene>
<dbReference type="PANTHER" id="PTHR45348">
    <property type="entry name" value="HYPOTHETICAL OXIDOREDUCTASE (EUROFUNG)"/>
    <property type="match status" value="1"/>
</dbReference>
<dbReference type="EMBL" id="ML977320">
    <property type="protein sequence ID" value="KAF2116853.1"/>
    <property type="molecule type" value="Genomic_DNA"/>
</dbReference>
<dbReference type="OrthoDB" id="9992527at2759"/>
<dbReference type="CDD" id="cd08249">
    <property type="entry name" value="enoyl_reductase_like"/>
    <property type="match status" value="1"/>
</dbReference>
<dbReference type="Pfam" id="PF08240">
    <property type="entry name" value="ADH_N"/>
    <property type="match status" value="1"/>
</dbReference>
<dbReference type="SUPFAM" id="SSF50129">
    <property type="entry name" value="GroES-like"/>
    <property type="match status" value="1"/>
</dbReference>
<protein>
    <submittedName>
        <fullName evidence="5">Putative alcohol dehydrogenase</fullName>
    </submittedName>
</protein>
<comment type="subunit">
    <text evidence="2">Monomer.</text>
</comment>
<keyword evidence="6" id="KW-1185">Reference proteome</keyword>